<keyword evidence="5" id="KW-0675">Receptor</keyword>
<feature type="domain" description="TonB-dependent receptor plug" evidence="4">
    <location>
        <begin position="237"/>
        <end position="342"/>
    </location>
</feature>
<keyword evidence="1" id="KW-1134">Transmembrane beta strand</keyword>
<organism evidence="5 6">
    <name type="scientific">Xanthocytophaga flava</name>
    <dbReference type="NCBI Taxonomy" id="3048013"/>
    <lineage>
        <taxon>Bacteria</taxon>
        <taxon>Pseudomonadati</taxon>
        <taxon>Bacteroidota</taxon>
        <taxon>Cytophagia</taxon>
        <taxon>Cytophagales</taxon>
        <taxon>Rhodocytophagaceae</taxon>
        <taxon>Xanthocytophaga</taxon>
    </lineage>
</organism>
<keyword evidence="1" id="KW-0813">Transport</keyword>
<evidence type="ECO:0000313" key="6">
    <source>
        <dbReference type="Proteomes" id="UP001241110"/>
    </source>
</evidence>
<name>A0AAE3QQ19_9BACT</name>
<dbReference type="Pfam" id="PF00593">
    <property type="entry name" value="TonB_dep_Rec_b-barrel"/>
    <property type="match status" value="1"/>
</dbReference>
<dbReference type="SUPFAM" id="SSF49464">
    <property type="entry name" value="Carboxypeptidase regulatory domain-like"/>
    <property type="match status" value="1"/>
</dbReference>
<dbReference type="Pfam" id="PF13715">
    <property type="entry name" value="CarbopepD_reg_2"/>
    <property type="match status" value="1"/>
</dbReference>
<dbReference type="GO" id="GO:0009279">
    <property type="term" value="C:cell outer membrane"/>
    <property type="evidence" value="ECO:0007669"/>
    <property type="project" value="UniProtKB-SubCell"/>
</dbReference>
<dbReference type="SUPFAM" id="SSF56935">
    <property type="entry name" value="Porins"/>
    <property type="match status" value="1"/>
</dbReference>
<protein>
    <submittedName>
        <fullName evidence="5">TonB-dependent receptor</fullName>
    </submittedName>
</protein>
<comment type="similarity">
    <text evidence="1 2">Belongs to the TonB-dependent receptor family.</text>
</comment>
<dbReference type="PROSITE" id="PS52016">
    <property type="entry name" value="TONB_DEPENDENT_REC_3"/>
    <property type="match status" value="1"/>
</dbReference>
<dbReference type="InterPro" id="IPR023996">
    <property type="entry name" value="TonB-dep_OMP_SusC/RagA"/>
</dbReference>
<proteinExistence type="inferred from homology"/>
<keyword evidence="1" id="KW-0812">Transmembrane</keyword>
<dbReference type="InterPro" id="IPR039426">
    <property type="entry name" value="TonB-dep_rcpt-like"/>
</dbReference>
<evidence type="ECO:0000259" key="3">
    <source>
        <dbReference type="Pfam" id="PF00593"/>
    </source>
</evidence>
<dbReference type="FunFam" id="2.60.40.1120:FF:000003">
    <property type="entry name" value="Outer membrane protein Omp121"/>
    <property type="match status" value="1"/>
</dbReference>
<keyword evidence="2" id="KW-0798">TonB box</keyword>
<dbReference type="InterPro" id="IPR000531">
    <property type="entry name" value="Beta-barrel_TonB"/>
</dbReference>
<dbReference type="NCBIfam" id="TIGR04056">
    <property type="entry name" value="OMP_RagA_SusC"/>
    <property type="match status" value="1"/>
</dbReference>
<dbReference type="Proteomes" id="UP001241110">
    <property type="component" value="Unassembled WGS sequence"/>
</dbReference>
<dbReference type="Gene3D" id="2.60.40.1120">
    <property type="entry name" value="Carboxypeptidase-like, regulatory domain"/>
    <property type="match status" value="1"/>
</dbReference>
<reference evidence="5" key="1">
    <citation type="submission" date="2023-05" db="EMBL/GenBank/DDBJ databases">
        <authorList>
            <person name="Zhang X."/>
        </authorList>
    </citation>
    <scope>NUCLEOTIDE SEQUENCE</scope>
    <source>
        <strain evidence="5">YF14B1</strain>
    </source>
</reference>
<evidence type="ECO:0000259" key="4">
    <source>
        <dbReference type="Pfam" id="PF07715"/>
    </source>
</evidence>
<dbReference type="EMBL" id="JASJOS010000011">
    <property type="protein sequence ID" value="MDJ1483382.1"/>
    <property type="molecule type" value="Genomic_DNA"/>
</dbReference>
<keyword evidence="1 2" id="KW-0472">Membrane</keyword>
<dbReference type="NCBIfam" id="TIGR04057">
    <property type="entry name" value="SusC_RagA_signa"/>
    <property type="match status" value="1"/>
</dbReference>
<comment type="subcellular location">
    <subcellularLocation>
        <location evidence="1">Cell outer membrane</location>
        <topology evidence="1">Multi-pass membrane protein</topology>
    </subcellularLocation>
</comment>
<keyword evidence="1" id="KW-0998">Cell outer membrane</keyword>
<evidence type="ECO:0000256" key="2">
    <source>
        <dbReference type="RuleBase" id="RU003357"/>
    </source>
</evidence>
<gene>
    <name evidence="5" type="ORF">QNI16_22980</name>
</gene>
<dbReference type="Gene3D" id="2.170.130.10">
    <property type="entry name" value="TonB-dependent receptor, plug domain"/>
    <property type="match status" value="1"/>
</dbReference>
<dbReference type="InterPro" id="IPR008969">
    <property type="entry name" value="CarboxyPept-like_regulatory"/>
</dbReference>
<dbReference type="Gene3D" id="3.55.50.30">
    <property type="match status" value="1"/>
</dbReference>
<dbReference type="InterPro" id="IPR023997">
    <property type="entry name" value="TonB-dep_OMP_SusC/RagA_CS"/>
</dbReference>
<dbReference type="InterPro" id="IPR012910">
    <property type="entry name" value="Plug_dom"/>
</dbReference>
<dbReference type="RefSeq" id="WP_313983155.1">
    <property type="nucleotide sequence ID" value="NZ_JASJOS010000011.1"/>
</dbReference>
<evidence type="ECO:0000256" key="1">
    <source>
        <dbReference type="PROSITE-ProRule" id="PRU01360"/>
    </source>
</evidence>
<sequence length="1110" mass="123494">MQTKRQLPKIVWKIMKISALQISIVLLFGGIALANHSYSYAQADLSKKVTLQFDNQQLHVVLSQIEKITNIKFSYIPQAILPERKVSVHADNKAVEDILQTILHPLNINYEVVGSQVVLSKRITDDSSNGKMDANTLASVNAYAITITGTVTDENGNGLPGVSVSLKGTTTGTSTDKDGKYSLAIPSENGTLVFSFIGYTTEEIAINNRNVVDIKLVPDIKALSEVVVVGYGTQRRVEVTSAVQTVKAENFVKGPVLDAGQLLQGKVAGLSITAPSGDPTSGSQILLRGNTTLLGANSNPLVIIDGIPGDLKTVSPEDIESIDVLKDGSAAAIYGTRGTNGVILVTTRRAGANFTNSVEYSGYVSTQTIARKLDMLTAADYRSQIASGQRDASWDLGSSTDWLKESTQTPISHVHNITFRGGNNTTNYLANVNYRSLQGIFKKSNNETFTGRIDINHSMFNDKVKLNMGILNANNKYTTTGDGFSFSGYTYRQTLIQNPTAPVKDSTGHWFEQPSLFNYENPLGRIYESDGENSSQNTRLNASLTFNPIKDLKLSALVSYTKFNENRGYAETKNHISTLRDGKNGYASVGASSNVSKLMELTAQYSKEINNHKFTILGGYSYQDNMYTNFWMQNWDFPTDRFSYNNIGIGNALKTGLAPEFSTKTLTNLIGFFGRLTYNYNEKYLLMVSLRHEAASQLYGTKQPWGNFPAVSAGWRISSEPFMRNQNVIDELKLRAGYGVTGTQPSDLFLGVAILSYGNYVYSDGKWIQTLGPSQNPNPNLRWEEKHESNIGIDYSLLKGKISGSVDYYIRRINGLLYDFQVPSPPNLYPSTRANVGIMENKGLEVMLNITPVQTQDFQWTTSFNFSTNTNKLVSLSNDIYKTTNNYFTTGSTGEPIQTFTNIVTVGKNIGDFYGFKVVDISEDGKWIYEGRDGKPVAYDDFQHAFEDKKVLGNGLPKFYAGWNNNFRYKNFDVSVTMRGAFKYQILNFQRMYYENTGLQQYNRLKSAYDKVYGKAVLSTSMPLEFNSHYVENGDFWKIDNIILGYNIRNLSNKYIHSARVYVSTLNTFIITGYKGIDPEVNRLGLNPGNDDRDKYPTTRTFTVGVNLNF</sequence>
<comment type="caution">
    <text evidence="5">The sequence shown here is derived from an EMBL/GenBank/DDBJ whole genome shotgun (WGS) entry which is preliminary data.</text>
</comment>
<dbReference type="AlphaFoldDB" id="A0AAE3QQ19"/>
<dbReference type="InterPro" id="IPR037066">
    <property type="entry name" value="Plug_dom_sf"/>
</dbReference>
<dbReference type="Pfam" id="PF07715">
    <property type="entry name" value="Plug"/>
    <property type="match status" value="1"/>
</dbReference>
<accession>A0AAE3QQ19</accession>
<feature type="domain" description="TonB-dependent receptor-like beta-barrel" evidence="3">
    <location>
        <begin position="479"/>
        <end position="872"/>
    </location>
</feature>
<evidence type="ECO:0000313" key="5">
    <source>
        <dbReference type="EMBL" id="MDJ1483382.1"/>
    </source>
</evidence>